<keyword evidence="6 13" id="KW-0479">Metal-binding</keyword>
<dbReference type="AlphaFoldDB" id="A0A2U0HWR5"/>
<comment type="catalytic activity">
    <reaction evidence="11 14">
        <text>cytidine + H2O + H(+) = uridine + NH4(+)</text>
        <dbReference type="Rhea" id="RHEA:16069"/>
        <dbReference type="ChEBI" id="CHEBI:15377"/>
        <dbReference type="ChEBI" id="CHEBI:15378"/>
        <dbReference type="ChEBI" id="CHEBI:16704"/>
        <dbReference type="ChEBI" id="CHEBI:17562"/>
        <dbReference type="ChEBI" id="CHEBI:28938"/>
        <dbReference type="EC" id="3.5.4.5"/>
    </reaction>
</comment>
<comment type="similarity">
    <text evidence="3 14">Belongs to the cytidine and deoxycytidylate deaminase family.</text>
</comment>
<dbReference type="GO" id="GO:0005829">
    <property type="term" value="C:cytosol"/>
    <property type="evidence" value="ECO:0007669"/>
    <property type="project" value="TreeGrafter"/>
</dbReference>
<dbReference type="Pfam" id="PF00383">
    <property type="entry name" value="dCMP_cyt_deam_1"/>
    <property type="match status" value="1"/>
</dbReference>
<evidence type="ECO:0000256" key="2">
    <source>
        <dbReference type="ARBA" id="ARBA00003949"/>
    </source>
</evidence>
<dbReference type="PROSITE" id="PS00903">
    <property type="entry name" value="CYT_DCMP_DEAMINASES_1"/>
    <property type="match status" value="1"/>
</dbReference>
<dbReference type="Proteomes" id="UP000245962">
    <property type="component" value="Unassembled WGS sequence"/>
</dbReference>
<protein>
    <recommendedName>
        <fullName evidence="5 14">Cytidine deaminase</fullName>
        <ecNumber evidence="4 14">3.5.4.5</ecNumber>
    </recommendedName>
    <alternativeName>
        <fullName evidence="9 14">Cytidine aminohydrolase</fullName>
    </alternativeName>
</protein>
<evidence type="ECO:0000256" key="3">
    <source>
        <dbReference type="ARBA" id="ARBA00006576"/>
    </source>
</evidence>
<feature type="binding site" evidence="13">
    <location>
        <position position="133"/>
    </location>
    <ligand>
        <name>Zn(2+)</name>
        <dbReference type="ChEBI" id="CHEBI:29105"/>
        <note>catalytic</note>
    </ligand>
</feature>
<dbReference type="PROSITE" id="PS51747">
    <property type="entry name" value="CYT_DCMP_DEAMINASES_2"/>
    <property type="match status" value="1"/>
</dbReference>
<reference evidence="16 17" key="1">
    <citation type="submission" date="2018-04" db="EMBL/GenBank/DDBJ databases">
        <title>Marixanthomonas spongiae HN-E44 sp. nov., isolated from a marine sponge.</title>
        <authorList>
            <person name="Luo L."/>
            <person name="Zhuang L."/>
        </authorList>
    </citation>
    <scope>NUCLEOTIDE SEQUENCE [LARGE SCALE GENOMIC DNA]</scope>
    <source>
        <strain evidence="16 17">HN-E44</strain>
    </source>
</reference>
<dbReference type="OrthoDB" id="9795347at2"/>
<dbReference type="InterPro" id="IPR050202">
    <property type="entry name" value="Cyt/Deoxycyt_deaminase"/>
</dbReference>
<evidence type="ECO:0000256" key="13">
    <source>
        <dbReference type="PIRSR" id="PIRSR606262-3"/>
    </source>
</evidence>
<feature type="active site" description="Proton donor" evidence="12">
    <location>
        <position position="93"/>
    </location>
</feature>
<feature type="binding site" evidence="13">
    <location>
        <position position="91"/>
    </location>
    <ligand>
        <name>Zn(2+)</name>
        <dbReference type="ChEBI" id="CHEBI:29105"/>
        <note>catalytic</note>
    </ligand>
</feature>
<proteinExistence type="inferred from homology"/>
<dbReference type="GO" id="GO:0072527">
    <property type="term" value="P:pyrimidine-containing compound metabolic process"/>
    <property type="evidence" value="ECO:0007669"/>
    <property type="project" value="UniProtKB-ARBA"/>
</dbReference>
<evidence type="ECO:0000256" key="7">
    <source>
        <dbReference type="ARBA" id="ARBA00022801"/>
    </source>
</evidence>
<evidence type="ECO:0000256" key="5">
    <source>
        <dbReference type="ARBA" id="ARBA00018266"/>
    </source>
</evidence>
<evidence type="ECO:0000256" key="6">
    <source>
        <dbReference type="ARBA" id="ARBA00022723"/>
    </source>
</evidence>
<evidence type="ECO:0000313" key="16">
    <source>
        <dbReference type="EMBL" id="PVW13304.1"/>
    </source>
</evidence>
<dbReference type="GO" id="GO:0042802">
    <property type="term" value="F:identical protein binding"/>
    <property type="evidence" value="ECO:0007669"/>
    <property type="project" value="UniProtKB-ARBA"/>
</dbReference>
<dbReference type="InterPro" id="IPR016192">
    <property type="entry name" value="APOBEC/CMP_deaminase_Zn-bd"/>
</dbReference>
<feature type="domain" description="CMP/dCMP-type deaminase" evidence="15">
    <location>
        <begin position="39"/>
        <end position="176"/>
    </location>
</feature>
<evidence type="ECO:0000256" key="1">
    <source>
        <dbReference type="ARBA" id="ARBA00001947"/>
    </source>
</evidence>
<evidence type="ECO:0000256" key="8">
    <source>
        <dbReference type="ARBA" id="ARBA00022833"/>
    </source>
</evidence>
<evidence type="ECO:0000259" key="15">
    <source>
        <dbReference type="PROSITE" id="PS51747"/>
    </source>
</evidence>
<keyword evidence="8 13" id="KW-0862">Zinc</keyword>
<organism evidence="16 17">
    <name type="scientific">Marixanthomonas spongiae</name>
    <dbReference type="NCBI Taxonomy" id="2174845"/>
    <lineage>
        <taxon>Bacteria</taxon>
        <taxon>Pseudomonadati</taxon>
        <taxon>Bacteroidota</taxon>
        <taxon>Flavobacteriia</taxon>
        <taxon>Flavobacteriales</taxon>
        <taxon>Flavobacteriaceae</taxon>
        <taxon>Marixanthomonas</taxon>
    </lineage>
</organism>
<sequence length="178" mass="19619">MNHPARFPKPCRYNGRQYVKKHKIEINLEVYDSVSELPQDIQKLMNKAQQAREDAYAPYSRFKVGAALQLDSGETIIGNNQENAAFPSGLCAERVAIYQAGAAYPTASVKTMAITARSLKQETTTPIPPCGACRQAIAEYEIKQESPIAIYFMGETGKVAKAASIADLLPLLFDKSYL</sequence>
<dbReference type="GO" id="GO:0004126">
    <property type="term" value="F:cytidine deaminase activity"/>
    <property type="evidence" value="ECO:0007669"/>
    <property type="project" value="UniProtKB-UniRule"/>
</dbReference>
<feature type="binding site" evidence="13">
    <location>
        <position position="130"/>
    </location>
    <ligand>
        <name>Zn(2+)</name>
        <dbReference type="ChEBI" id="CHEBI:29105"/>
        <note>catalytic</note>
    </ligand>
</feature>
<comment type="catalytic activity">
    <reaction evidence="10 14">
        <text>2'-deoxycytidine + H2O + H(+) = 2'-deoxyuridine + NH4(+)</text>
        <dbReference type="Rhea" id="RHEA:13433"/>
        <dbReference type="ChEBI" id="CHEBI:15377"/>
        <dbReference type="ChEBI" id="CHEBI:15378"/>
        <dbReference type="ChEBI" id="CHEBI:15698"/>
        <dbReference type="ChEBI" id="CHEBI:16450"/>
        <dbReference type="ChEBI" id="CHEBI:28938"/>
        <dbReference type="EC" id="3.5.4.5"/>
    </reaction>
</comment>
<accession>A0A2U0HWR5</accession>
<dbReference type="PANTHER" id="PTHR11644:SF2">
    <property type="entry name" value="CYTIDINE DEAMINASE"/>
    <property type="match status" value="1"/>
</dbReference>
<dbReference type="GO" id="GO:0008270">
    <property type="term" value="F:zinc ion binding"/>
    <property type="evidence" value="ECO:0007669"/>
    <property type="project" value="UniProtKB-UniRule"/>
</dbReference>
<dbReference type="EC" id="3.5.4.5" evidence="4 14"/>
<name>A0A2U0HWR5_9FLAO</name>
<comment type="cofactor">
    <cofactor evidence="1 13 14">
        <name>Zn(2+)</name>
        <dbReference type="ChEBI" id="CHEBI:29105"/>
    </cofactor>
</comment>
<keyword evidence="7 14" id="KW-0378">Hydrolase</keyword>
<dbReference type="SUPFAM" id="SSF53927">
    <property type="entry name" value="Cytidine deaminase-like"/>
    <property type="match status" value="1"/>
</dbReference>
<dbReference type="InterPro" id="IPR002125">
    <property type="entry name" value="CMP_dCMP_dom"/>
</dbReference>
<dbReference type="PANTHER" id="PTHR11644">
    <property type="entry name" value="CYTIDINE DEAMINASE"/>
    <property type="match status" value="1"/>
</dbReference>
<dbReference type="Gene3D" id="3.40.140.10">
    <property type="entry name" value="Cytidine Deaminase, domain 2"/>
    <property type="match status" value="1"/>
</dbReference>
<evidence type="ECO:0000256" key="11">
    <source>
        <dbReference type="ARBA" id="ARBA00049558"/>
    </source>
</evidence>
<evidence type="ECO:0000256" key="4">
    <source>
        <dbReference type="ARBA" id="ARBA00012783"/>
    </source>
</evidence>
<evidence type="ECO:0000256" key="14">
    <source>
        <dbReference type="RuleBase" id="RU364006"/>
    </source>
</evidence>
<comment type="caution">
    <text evidence="16">The sequence shown here is derived from an EMBL/GenBank/DDBJ whole genome shotgun (WGS) entry which is preliminary data.</text>
</comment>
<comment type="function">
    <text evidence="2 14">This enzyme scavenges exogenous and endogenous cytidine and 2'-deoxycytidine for UMP synthesis.</text>
</comment>
<dbReference type="InterPro" id="IPR006262">
    <property type="entry name" value="Cyt_deam_tetra"/>
</dbReference>
<dbReference type="CDD" id="cd01283">
    <property type="entry name" value="cytidine_deaminase"/>
    <property type="match status" value="1"/>
</dbReference>
<evidence type="ECO:0000256" key="10">
    <source>
        <dbReference type="ARBA" id="ARBA00049252"/>
    </source>
</evidence>
<evidence type="ECO:0000313" key="17">
    <source>
        <dbReference type="Proteomes" id="UP000245962"/>
    </source>
</evidence>
<evidence type="ECO:0000256" key="9">
    <source>
        <dbReference type="ARBA" id="ARBA00032005"/>
    </source>
</evidence>
<dbReference type="NCBIfam" id="NF004064">
    <property type="entry name" value="PRK05578.1"/>
    <property type="match status" value="1"/>
</dbReference>
<dbReference type="InterPro" id="IPR016193">
    <property type="entry name" value="Cytidine_deaminase-like"/>
</dbReference>
<dbReference type="NCBIfam" id="TIGR01354">
    <property type="entry name" value="cyt_deam_tetra"/>
    <property type="match status" value="1"/>
</dbReference>
<dbReference type="EMBL" id="QEHR01000009">
    <property type="protein sequence ID" value="PVW13304.1"/>
    <property type="molecule type" value="Genomic_DNA"/>
</dbReference>
<evidence type="ECO:0000256" key="12">
    <source>
        <dbReference type="PIRSR" id="PIRSR606262-1"/>
    </source>
</evidence>
<dbReference type="GO" id="GO:0055086">
    <property type="term" value="P:nucleobase-containing small molecule metabolic process"/>
    <property type="evidence" value="ECO:0007669"/>
    <property type="project" value="UniProtKB-ARBA"/>
</dbReference>
<keyword evidence="17" id="KW-1185">Reference proteome</keyword>
<gene>
    <name evidence="16" type="primary">cdd</name>
    <name evidence="16" type="ORF">DDV96_13125</name>
</gene>